<evidence type="ECO:0000313" key="2">
    <source>
        <dbReference type="Proteomes" id="UP001241092"/>
    </source>
</evidence>
<protein>
    <submittedName>
        <fullName evidence="1">Uncharacterized protein</fullName>
    </submittedName>
</protein>
<dbReference type="RefSeq" id="WP_276821633.1">
    <property type="nucleotide sequence ID" value="NZ_AP027452.1"/>
</dbReference>
<sequence>MSFIHTHFLPGFYFGDDAVMLAMDTAGAATVHATLSDAVQHGSSQLEHEGVVYDFRIENGAAEIELGDDRVDWRLDRATAVEILNNLAAPADHAGHHYVDIHAPAETLVLSYDEYTPEYFEQLASES</sequence>
<gene>
    <name evidence="1" type="ORF">hbim_00807</name>
</gene>
<name>A0AAI8XLJ0_MYCME</name>
<reference evidence="1" key="1">
    <citation type="submission" date="2023-03" db="EMBL/GenBank/DDBJ databases">
        <title>Draft genome sequence of a Mycolicibacterium mageritense strain H4_3_1 isolated from a hybrid biological-inorganic system reactor.</title>
        <authorList>
            <person name="Feng X."/>
            <person name="Kazama D."/>
            <person name="Sato K."/>
            <person name="Kobayashi H."/>
        </authorList>
    </citation>
    <scope>NUCLEOTIDE SEQUENCE</scope>
    <source>
        <strain evidence="1">H4_3_1</strain>
    </source>
</reference>
<organism evidence="1 2">
    <name type="scientific">Mycolicibacterium mageritense</name>
    <name type="common">Mycobacterium mageritense</name>
    <dbReference type="NCBI Taxonomy" id="53462"/>
    <lineage>
        <taxon>Bacteria</taxon>
        <taxon>Bacillati</taxon>
        <taxon>Actinomycetota</taxon>
        <taxon>Actinomycetes</taxon>
        <taxon>Mycobacteriales</taxon>
        <taxon>Mycobacteriaceae</taxon>
        <taxon>Mycolicibacterium</taxon>
    </lineage>
</organism>
<proteinExistence type="predicted"/>
<dbReference type="EMBL" id="AP027452">
    <property type="protein sequence ID" value="BDY26890.1"/>
    <property type="molecule type" value="Genomic_DNA"/>
</dbReference>
<evidence type="ECO:0000313" key="1">
    <source>
        <dbReference type="EMBL" id="BDY26890.1"/>
    </source>
</evidence>
<dbReference type="AlphaFoldDB" id="A0AAI8XLJ0"/>
<dbReference type="Proteomes" id="UP001241092">
    <property type="component" value="Chromosome"/>
</dbReference>
<accession>A0AAI8XLJ0</accession>